<reference evidence="1 2" key="1">
    <citation type="submission" date="2019-12" db="EMBL/GenBank/DDBJ databases">
        <title>Microbes associate with the intestines of laboratory mice.</title>
        <authorList>
            <person name="Navarre W."/>
            <person name="Wong E."/>
        </authorList>
    </citation>
    <scope>NUCLEOTIDE SEQUENCE [LARGE SCALE GENOMIC DNA]</scope>
    <source>
        <strain evidence="1 2">NM82_D38</strain>
    </source>
</reference>
<dbReference type="RefSeq" id="WP_160336159.1">
    <property type="nucleotide sequence ID" value="NZ_CALPCR010000019.1"/>
</dbReference>
<name>A0A6L6YLJ9_9BURK</name>
<evidence type="ECO:0000313" key="2">
    <source>
        <dbReference type="Proteomes" id="UP000472580"/>
    </source>
</evidence>
<evidence type="ECO:0000313" key="1">
    <source>
        <dbReference type="EMBL" id="MVX57743.1"/>
    </source>
</evidence>
<dbReference type="Proteomes" id="UP000472580">
    <property type="component" value="Unassembled WGS sequence"/>
</dbReference>
<dbReference type="OrthoDB" id="9156542at2"/>
<dbReference type="EMBL" id="WSRP01000044">
    <property type="protein sequence ID" value="MVX57743.1"/>
    <property type="molecule type" value="Genomic_DNA"/>
</dbReference>
<dbReference type="AlphaFoldDB" id="A0A6L6YLJ9"/>
<accession>A0A6L6YLJ9</accession>
<keyword evidence="2" id="KW-1185">Reference proteome</keyword>
<comment type="caution">
    <text evidence="1">The sequence shown here is derived from an EMBL/GenBank/DDBJ whole genome shotgun (WGS) entry which is preliminary data.</text>
</comment>
<protein>
    <submittedName>
        <fullName evidence="1">Uncharacterized protein</fullName>
    </submittedName>
</protein>
<gene>
    <name evidence="1" type="ORF">E5987_11155</name>
</gene>
<sequence>MVQVPEVFTKFVSSFAGCMGGNPDAPIWLVCDHSFKCDLPMAPTVKFANPQTDVNKLLRPLQCGCKFSESVGRLVNAIVGNEPSQVGKVFSPAGEEKQQPVLMLSASPVCIGLLEPQAWIEKPAVKTDKGVVTMAEYTGLPTFKDFINFLIETRGALFRQTEEEKSPKIILCRDMLKANDYFKMFGADRTNVQANDFFLMAPVKREDGSVRTLLFVTDMLGFGADNMNFENELELRQAGEEIRHYAHNVFGDGWLGNYAGVFLK</sequence>
<organism evidence="1 2">
    <name type="scientific">Parasutterella muris</name>
    <dbReference type="NCBI Taxonomy" id="2565572"/>
    <lineage>
        <taxon>Bacteria</taxon>
        <taxon>Pseudomonadati</taxon>
        <taxon>Pseudomonadota</taxon>
        <taxon>Betaproteobacteria</taxon>
        <taxon>Burkholderiales</taxon>
        <taxon>Sutterellaceae</taxon>
        <taxon>Parasutterella</taxon>
    </lineage>
</organism>
<proteinExistence type="predicted"/>